<dbReference type="PROSITE" id="PS50075">
    <property type="entry name" value="CARRIER"/>
    <property type="match status" value="1"/>
</dbReference>
<evidence type="ECO:0000313" key="5">
    <source>
        <dbReference type="EMBL" id="CDS82270.1"/>
    </source>
</evidence>
<name>A0A127Z6I1_9BASI</name>
<dbReference type="SUPFAM" id="SSF47336">
    <property type="entry name" value="ACP-like"/>
    <property type="match status" value="1"/>
</dbReference>
<feature type="domain" description="Carrier" evidence="4">
    <location>
        <begin position="570"/>
        <end position="649"/>
    </location>
</feature>
<dbReference type="InterPro" id="IPR042099">
    <property type="entry name" value="ANL_N_sf"/>
</dbReference>
<gene>
    <name evidence="5" type="ORF">SPSC_03089</name>
</gene>
<sequence>MVITRITDSTSLLAPFEGRWSVNALIDDLFEYARDQVCVSYIKSTDPFEWQHVTGADLDRCIRAATAYYAKHIGVRSKHQPCRQVGVLSDSSFDLLVTQMALIRLGYGVVLISPNNSVPAVVHLLKATSSVTLLFSREKVDEAKQTRELLLQEQGGKLDIVELCLIESAIKLDQLPPPSNKRDPFQSEVPYSQQAQEPSFTLHSSGSTGFPKPYTYSHETYLVIVADYMPYDALCTAPIYHGFACAVAWRQLIHRRQLYLYSGTIRHDLVSKAVRNSTTEIIYAVPFTFKMLSEEKDSLDALRSVKICCYSGAPCPLEVGDMLVANGVNLVAFLGATETGQIMDSIRDFDNDRGWNVMRPSERVAPYLKFENVGTTQDGPFEMICIKGWKGLSKVNRPDGSYASGDHYRIVRNNDGSIRGYVYLGRGDDTLVHLNGEKTNPVPMEQSIKSSPLLRDCLVFGAGQPCTGALIIPYEHAWEAHSSLSDADRQAALKMQIEPLLREVNAQCPSHSRLVPEMIHFLNPTARFPVADKGSVKRAPANSLFAREIAQLYRDFDLGTSTPEKDKALIESRPQLQTLLQSILEHFIDLTLDGKQDTDLTSLGVDSVMDSQIRSKIHRSVRIPSPLPNTVVFQHPTLSKLSEAIFRHIHGEGGEGVATGAKRDEQKLKTYQFLKELRSGLQARDSNLSESASLAEKEVIVLTGATGSLGAHILDQLLRKESVGLVICLNRGANHEEASVRTEESLKARGLPPLKDRHQSARVVSLAADISEEHLGLSQQEYAEIAQNVTCVIHNGWPVNFVMSVDSFRSVLEGTVHLMNLAGQSTGCRSPRFVFSSSISVALNTPSANIPEAILPHLDHTHELGYAHSKWIVENLCQDATTRIGGGFQAVVMRIGQMVGDRSAGIWNETEAPPLMIKGAQTLGCLPEEQDDLYWLPVDVAGLIAAQLTTATLPSNCELVHVVADRAMPWKTALETLAEPQNLGRTFEVVPFAQWVERLEQSDRNPTRNPTFKLVEHYRSMQRDMERGDKGKGKFETTRLKTILATSAEQDQIVDGLDAYRPEYLTTTVAAWRRSGFLS</sequence>
<dbReference type="InterPro" id="IPR000873">
    <property type="entry name" value="AMP-dep_synth/lig_dom"/>
</dbReference>
<evidence type="ECO:0000256" key="3">
    <source>
        <dbReference type="SAM" id="MobiDB-lite"/>
    </source>
</evidence>
<dbReference type="PANTHER" id="PTHR43439">
    <property type="entry name" value="PHENYLACETATE-COENZYME A LIGASE"/>
    <property type="match status" value="1"/>
</dbReference>
<dbReference type="Pfam" id="PF07993">
    <property type="entry name" value="NAD_binding_4"/>
    <property type="match status" value="1"/>
</dbReference>
<dbReference type="SUPFAM" id="SSF56801">
    <property type="entry name" value="Acetyl-CoA synthetase-like"/>
    <property type="match status" value="1"/>
</dbReference>
<dbReference type="InterPro" id="IPR036291">
    <property type="entry name" value="NAD(P)-bd_dom_sf"/>
</dbReference>
<organism evidence="5">
    <name type="scientific">Sporisorium scitamineum</name>
    <dbReference type="NCBI Taxonomy" id="49012"/>
    <lineage>
        <taxon>Eukaryota</taxon>
        <taxon>Fungi</taxon>
        <taxon>Dikarya</taxon>
        <taxon>Basidiomycota</taxon>
        <taxon>Ustilaginomycotina</taxon>
        <taxon>Ustilaginomycetes</taxon>
        <taxon>Ustilaginales</taxon>
        <taxon>Ustilaginaceae</taxon>
        <taxon>Sporisorium</taxon>
    </lineage>
</organism>
<dbReference type="InterPro" id="IPR051414">
    <property type="entry name" value="Adenylate-forming_Reductase"/>
</dbReference>
<proteinExistence type="predicted"/>
<dbReference type="InterPro" id="IPR009081">
    <property type="entry name" value="PP-bd_ACP"/>
</dbReference>
<keyword evidence="1" id="KW-0596">Phosphopantetheine</keyword>
<evidence type="ECO:0000256" key="2">
    <source>
        <dbReference type="ARBA" id="ARBA00022553"/>
    </source>
</evidence>
<protein>
    <submittedName>
        <fullName evidence="5">Related to alpha-aminoadipate reductase</fullName>
    </submittedName>
</protein>
<dbReference type="EMBL" id="LK056665">
    <property type="protein sequence ID" value="CDS82270.1"/>
    <property type="molecule type" value="Genomic_DNA"/>
</dbReference>
<accession>A0A127Z6I1</accession>
<dbReference type="AlphaFoldDB" id="A0A127Z6I1"/>
<evidence type="ECO:0000259" key="4">
    <source>
        <dbReference type="PROSITE" id="PS50075"/>
    </source>
</evidence>
<dbReference type="InterPro" id="IPR013120">
    <property type="entry name" value="FAR_NAD-bd"/>
</dbReference>
<evidence type="ECO:0000256" key="1">
    <source>
        <dbReference type="ARBA" id="ARBA00022450"/>
    </source>
</evidence>
<feature type="region of interest" description="Disordered" evidence="3">
    <location>
        <begin position="175"/>
        <end position="206"/>
    </location>
</feature>
<dbReference type="InterPro" id="IPR036736">
    <property type="entry name" value="ACP-like_sf"/>
</dbReference>
<dbReference type="OrthoDB" id="429813at2759"/>
<dbReference type="Gene3D" id="3.40.50.720">
    <property type="entry name" value="NAD(P)-binding Rossmann-like Domain"/>
    <property type="match status" value="1"/>
</dbReference>
<dbReference type="Gene3D" id="1.10.1200.10">
    <property type="entry name" value="ACP-like"/>
    <property type="match status" value="1"/>
</dbReference>
<dbReference type="Pfam" id="PF00501">
    <property type="entry name" value="AMP-binding"/>
    <property type="match status" value="1"/>
</dbReference>
<reference evidence="5" key="1">
    <citation type="submission" date="2014-06" db="EMBL/GenBank/DDBJ databases">
        <authorList>
            <person name="Ju J."/>
            <person name="Zhang J."/>
        </authorList>
    </citation>
    <scope>NUCLEOTIDE SEQUENCE</scope>
    <source>
        <strain evidence="5">SscI8</strain>
    </source>
</reference>
<dbReference type="Pfam" id="PF23562">
    <property type="entry name" value="AMP-binding_C_3"/>
    <property type="match status" value="1"/>
</dbReference>
<dbReference type="PANTHER" id="PTHR43439:SF2">
    <property type="entry name" value="ENZYME, PUTATIVE (JCVI)-RELATED"/>
    <property type="match status" value="1"/>
</dbReference>
<keyword evidence="2" id="KW-0597">Phosphoprotein</keyword>
<feature type="compositionally biased region" description="Polar residues" evidence="3">
    <location>
        <begin position="189"/>
        <end position="206"/>
    </location>
</feature>
<dbReference type="SUPFAM" id="SSF51735">
    <property type="entry name" value="NAD(P)-binding Rossmann-fold domains"/>
    <property type="match status" value="1"/>
</dbReference>
<dbReference type="Gene3D" id="3.40.50.12780">
    <property type="entry name" value="N-terminal domain of ligase-like"/>
    <property type="match status" value="1"/>
</dbReference>